<comment type="caution">
    <text evidence="4">The sequence shown here is derived from an EMBL/GenBank/DDBJ whole genome shotgun (WGS) entry which is preliminary data.</text>
</comment>
<dbReference type="InterPro" id="IPR016181">
    <property type="entry name" value="Acyl_CoA_acyltransferase"/>
</dbReference>
<reference evidence="4" key="1">
    <citation type="submission" date="2020-10" db="EMBL/GenBank/DDBJ databases">
        <authorList>
            <person name="Gilroy R."/>
        </authorList>
    </citation>
    <scope>NUCLEOTIDE SEQUENCE</scope>
    <source>
        <strain evidence="4">CHK195-11698</strain>
    </source>
</reference>
<dbReference type="PANTHER" id="PTHR43877">
    <property type="entry name" value="AMINOALKYLPHOSPHONATE N-ACETYLTRANSFERASE-RELATED-RELATED"/>
    <property type="match status" value="1"/>
</dbReference>
<dbReference type="AlphaFoldDB" id="A0A9D1HNW0"/>
<keyword evidence="1" id="KW-0808">Transferase</keyword>
<dbReference type="PROSITE" id="PS51186">
    <property type="entry name" value="GNAT"/>
    <property type="match status" value="1"/>
</dbReference>
<proteinExistence type="predicted"/>
<name>A0A9D1HNW0_9FIRM</name>
<evidence type="ECO:0000256" key="2">
    <source>
        <dbReference type="ARBA" id="ARBA00023315"/>
    </source>
</evidence>
<feature type="domain" description="N-acetyltransferase" evidence="3">
    <location>
        <begin position="13"/>
        <end position="171"/>
    </location>
</feature>
<protein>
    <submittedName>
        <fullName evidence="4">GNAT family N-acetyltransferase</fullName>
    </submittedName>
</protein>
<dbReference type="InterPro" id="IPR008125">
    <property type="entry name" value="Streptothricin_AcTrfase"/>
</dbReference>
<dbReference type="InterPro" id="IPR050832">
    <property type="entry name" value="Bact_Acetyltransf"/>
</dbReference>
<evidence type="ECO:0000256" key="1">
    <source>
        <dbReference type="ARBA" id="ARBA00022679"/>
    </source>
</evidence>
<evidence type="ECO:0000313" key="4">
    <source>
        <dbReference type="EMBL" id="HIU13980.1"/>
    </source>
</evidence>
<dbReference type="SUPFAM" id="SSF55729">
    <property type="entry name" value="Acyl-CoA N-acyltransferases (Nat)"/>
    <property type="match status" value="1"/>
</dbReference>
<dbReference type="EMBL" id="DVMJ01000065">
    <property type="protein sequence ID" value="HIU13980.1"/>
    <property type="molecule type" value="Genomic_DNA"/>
</dbReference>
<evidence type="ECO:0000313" key="5">
    <source>
        <dbReference type="Proteomes" id="UP000824175"/>
    </source>
</evidence>
<dbReference type="Gene3D" id="3.40.630.30">
    <property type="match status" value="1"/>
</dbReference>
<dbReference type="PANTHER" id="PTHR43877:SF2">
    <property type="entry name" value="AMINOALKYLPHOSPHONATE N-ACETYLTRANSFERASE-RELATED"/>
    <property type="match status" value="1"/>
</dbReference>
<evidence type="ECO:0000259" key="3">
    <source>
        <dbReference type="PROSITE" id="PS51186"/>
    </source>
</evidence>
<dbReference type="CDD" id="cd04301">
    <property type="entry name" value="NAT_SF"/>
    <property type="match status" value="1"/>
</dbReference>
<dbReference type="Pfam" id="PF00583">
    <property type="entry name" value="Acetyltransf_1"/>
    <property type="match status" value="1"/>
</dbReference>
<gene>
    <name evidence="4" type="ORF">IAD15_07925</name>
</gene>
<keyword evidence="2" id="KW-0012">Acyltransferase</keyword>
<sequence>MIIQLYRQQDEAFINRTKDPICIIGRIRVRFENGQWSWDEVLDDKITYKQQAPFSVDPDSTIWIAWMDGKPVGHLAARADWNRYAWIDEIDVLAAYRGQGVGSALMAEAKGWAKDHQLAGLGLESQDTNVLAARFYQRSGFRIGGLNTAFYRHLGKPYQDEYAVFWYADLS</sequence>
<reference evidence="4" key="2">
    <citation type="journal article" date="2021" name="PeerJ">
        <title>Extensive microbial diversity within the chicken gut microbiome revealed by metagenomics and culture.</title>
        <authorList>
            <person name="Gilroy R."/>
            <person name="Ravi A."/>
            <person name="Getino M."/>
            <person name="Pursley I."/>
            <person name="Horton D.L."/>
            <person name="Alikhan N.F."/>
            <person name="Baker D."/>
            <person name="Gharbi K."/>
            <person name="Hall N."/>
            <person name="Watson M."/>
            <person name="Adriaenssens E.M."/>
            <person name="Foster-Nyarko E."/>
            <person name="Jarju S."/>
            <person name="Secka A."/>
            <person name="Antonio M."/>
            <person name="Oren A."/>
            <person name="Chaudhuri R.R."/>
            <person name="La Ragione R."/>
            <person name="Hildebrand F."/>
            <person name="Pallen M.J."/>
        </authorList>
    </citation>
    <scope>NUCLEOTIDE SEQUENCE</scope>
    <source>
        <strain evidence="4">CHK195-11698</strain>
    </source>
</reference>
<accession>A0A9D1HNW0</accession>
<dbReference type="InterPro" id="IPR000182">
    <property type="entry name" value="GNAT_dom"/>
</dbReference>
<dbReference type="PRINTS" id="PR01754">
    <property type="entry name" value="SACTRNSFRASE"/>
</dbReference>
<organism evidence="4 5">
    <name type="scientific">Candidatus Fimiplasma intestinipullorum</name>
    <dbReference type="NCBI Taxonomy" id="2840825"/>
    <lineage>
        <taxon>Bacteria</taxon>
        <taxon>Bacillati</taxon>
        <taxon>Bacillota</taxon>
        <taxon>Clostridia</taxon>
        <taxon>Eubacteriales</taxon>
        <taxon>Candidatus Fimiplasma</taxon>
    </lineage>
</organism>
<dbReference type="GO" id="GO:0016747">
    <property type="term" value="F:acyltransferase activity, transferring groups other than amino-acyl groups"/>
    <property type="evidence" value="ECO:0007669"/>
    <property type="project" value="InterPro"/>
</dbReference>
<dbReference type="Proteomes" id="UP000824175">
    <property type="component" value="Unassembled WGS sequence"/>
</dbReference>